<sequence length="351" mass="37908">MWHPRFRQLALRHGPCILALSLCACIDDGPRDDKVAPPELPFEYATERLTIHSDIQRCEGDFARWESFISHAETYLGLTVSGAVELNVWETEDFDGERYCGGDWGGCYRRAGQRIYSGAATVEHELVHAVASELANRDAFFEEGLAEALSASPQFGRYAPWFPVKGSGDVDYPSAGHFVRWLLETRGPDPLLSHMSAPGGVTEFEAIYAQSLTEMTAEYFADAASSYPRLHDYPAPAFEAQGEGLWSSVIEFDCAGDDVRGAADGLEAIRELTVPKTGFYAIWSSAGGRVRGREKTGSGNAFAVVGDQIAAGPIEAGTYEVGIVGPPGVDSGVVIVWESLTARPVPPGGLP</sequence>
<evidence type="ECO:0000313" key="2">
    <source>
        <dbReference type="Proteomes" id="UP000237968"/>
    </source>
</evidence>
<dbReference type="AlphaFoldDB" id="A0A2S9YET6"/>
<organism evidence="1 2">
    <name type="scientific">Enhygromyxa salina</name>
    <dbReference type="NCBI Taxonomy" id="215803"/>
    <lineage>
        <taxon>Bacteria</taxon>
        <taxon>Pseudomonadati</taxon>
        <taxon>Myxococcota</taxon>
        <taxon>Polyangia</taxon>
        <taxon>Nannocystales</taxon>
        <taxon>Nannocystaceae</taxon>
        <taxon>Enhygromyxa</taxon>
    </lineage>
</organism>
<reference evidence="1 2" key="1">
    <citation type="submission" date="2018-03" db="EMBL/GenBank/DDBJ databases">
        <title>Draft Genome Sequences of the Obligatory Marine Myxobacteria Enhygromyxa salina SWB005.</title>
        <authorList>
            <person name="Poehlein A."/>
            <person name="Moghaddam J.A."/>
            <person name="Harms H."/>
            <person name="Alanjari M."/>
            <person name="Koenig G.M."/>
            <person name="Daniel R."/>
            <person name="Schaeberle T.F."/>
        </authorList>
    </citation>
    <scope>NUCLEOTIDE SEQUENCE [LARGE SCALE GENOMIC DNA]</scope>
    <source>
        <strain evidence="1 2">SWB005</strain>
    </source>
</reference>
<gene>
    <name evidence="1" type="ORF">ENSA5_13740</name>
</gene>
<evidence type="ECO:0000313" key="1">
    <source>
        <dbReference type="EMBL" id="PRQ03619.1"/>
    </source>
</evidence>
<evidence type="ECO:0008006" key="3">
    <source>
        <dbReference type="Google" id="ProtNLM"/>
    </source>
</evidence>
<accession>A0A2S9YET6</accession>
<name>A0A2S9YET6_9BACT</name>
<dbReference type="Proteomes" id="UP000237968">
    <property type="component" value="Unassembled WGS sequence"/>
</dbReference>
<protein>
    <recommendedName>
        <fullName evidence="3">Lipoprotein</fullName>
    </recommendedName>
</protein>
<keyword evidence="2" id="KW-1185">Reference proteome</keyword>
<proteinExistence type="predicted"/>
<comment type="caution">
    <text evidence="1">The sequence shown here is derived from an EMBL/GenBank/DDBJ whole genome shotgun (WGS) entry which is preliminary data.</text>
</comment>
<dbReference type="PROSITE" id="PS51257">
    <property type="entry name" value="PROKAR_LIPOPROTEIN"/>
    <property type="match status" value="1"/>
</dbReference>
<dbReference type="EMBL" id="PVNK01000073">
    <property type="protein sequence ID" value="PRQ03619.1"/>
    <property type="molecule type" value="Genomic_DNA"/>
</dbReference>